<organism evidence="13 14">
    <name type="scientific">Orbilia javanica</name>
    <dbReference type="NCBI Taxonomy" id="47235"/>
    <lineage>
        <taxon>Eukaryota</taxon>
        <taxon>Fungi</taxon>
        <taxon>Dikarya</taxon>
        <taxon>Ascomycota</taxon>
        <taxon>Pezizomycotina</taxon>
        <taxon>Orbiliomycetes</taxon>
        <taxon>Orbiliales</taxon>
        <taxon>Orbiliaceae</taxon>
        <taxon>Orbilia</taxon>
    </lineage>
</organism>
<evidence type="ECO:0000256" key="1">
    <source>
        <dbReference type="ARBA" id="ARBA00004477"/>
    </source>
</evidence>
<sequence>MWWYTCSLSAWATELKIPSLPKPPNSAHLQQRRQLHPHYHGHRPHPLQTPPASPRDALARPREIVIPQTHTAIASAILLSVLFTCIYVGVLYLHPLTRPSPRQSRDAPSVIRLRIRAVYTSCLITTASTFYALRVLGGLDVLTSLKYMGVWPVNPLDVLKGLFLTMVLFAGPLVEKFWLDRDPRDDFVMDLRTSLSSWIGWRNYVVGPITEEITFRSHIIALHLSVPHASLTTLIFLTPLYFGIAHLHHFYEFRLTHPDVSFHLGLIRSLIQFTYTTLFGWFAAWVFLRYGSLWTAIAVHSFCNVMGLPRFWGALEEKWKTWVYYTVLVAGAAGFYYGLWRWTESSNALIVVG</sequence>
<gene>
    <name evidence="13" type="ORF">TWF718_003922</name>
</gene>
<keyword evidence="5" id="KW-0378">Hydrolase</keyword>
<dbReference type="Pfam" id="PF02517">
    <property type="entry name" value="Rce1-like"/>
    <property type="match status" value="1"/>
</dbReference>
<dbReference type="GO" id="GO:0004222">
    <property type="term" value="F:metalloendopeptidase activity"/>
    <property type="evidence" value="ECO:0007669"/>
    <property type="project" value="InterPro"/>
</dbReference>
<evidence type="ECO:0000259" key="12">
    <source>
        <dbReference type="Pfam" id="PF02517"/>
    </source>
</evidence>
<keyword evidence="7 11" id="KW-1133">Transmembrane helix</keyword>
<dbReference type="Proteomes" id="UP001313282">
    <property type="component" value="Unassembled WGS sequence"/>
</dbReference>
<keyword evidence="14" id="KW-1185">Reference proteome</keyword>
<proteinExistence type="inferred from homology"/>
<comment type="subcellular location">
    <subcellularLocation>
        <location evidence="1">Endoplasmic reticulum membrane</location>
        <topology evidence="1">Multi-pass membrane protein</topology>
    </subcellularLocation>
</comment>
<keyword evidence="4 11" id="KW-0812">Transmembrane</keyword>
<dbReference type="PANTHER" id="PTHR13046:SF0">
    <property type="entry name" value="CAAX PRENYL PROTEASE 2"/>
    <property type="match status" value="1"/>
</dbReference>
<dbReference type="EMBL" id="JAVHNR010000002">
    <property type="protein sequence ID" value="KAK6350735.1"/>
    <property type="molecule type" value="Genomic_DNA"/>
</dbReference>
<name>A0AAN8N481_9PEZI</name>
<dbReference type="AlphaFoldDB" id="A0AAN8N481"/>
<dbReference type="GO" id="GO:0071586">
    <property type="term" value="P:CAAX-box protein processing"/>
    <property type="evidence" value="ECO:0007669"/>
    <property type="project" value="InterPro"/>
</dbReference>
<accession>A0AAN8N481</accession>
<evidence type="ECO:0000256" key="2">
    <source>
        <dbReference type="ARBA" id="ARBA00006897"/>
    </source>
</evidence>
<dbReference type="InterPro" id="IPR003675">
    <property type="entry name" value="Rce1/LyrA-like_dom"/>
</dbReference>
<dbReference type="PANTHER" id="PTHR13046">
    <property type="entry name" value="PROTEASE U48 CAAX PRENYL PROTEASE RCE1"/>
    <property type="match status" value="1"/>
</dbReference>
<evidence type="ECO:0000256" key="7">
    <source>
        <dbReference type="ARBA" id="ARBA00022989"/>
    </source>
</evidence>
<dbReference type="InterPro" id="IPR039731">
    <property type="entry name" value="Rce1"/>
</dbReference>
<feature type="domain" description="CAAX prenyl protease 2/Lysostaphin resistance protein A-like" evidence="12">
    <location>
        <begin position="197"/>
        <end position="306"/>
    </location>
</feature>
<feature type="transmembrane region" description="Helical" evidence="11">
    <location>
        <begin position="72"/>
        <end position="93"/>
    </location>
</feature>
<comment type="catalytic activity">
    <reaction evidence="9">
        <text>Hydrolyzes the peptide bond -P2-(S-farnesyl or geranylgeranyl)C-P1'-P2'-P3'-COOH where P1' and P2' are amino acids with aliphatic sidechains and P3' is any C-terminal residue.</text>
        <dbReference type="EC" id="3.4.26.1"/>
    </reaction>
</comment>
<comment type="caution">
    <text evidence="13">The sequence shown here is derived from an EMBL/GenBank/DDBJ whole genome shotgun (WGS) entry which is preliminary data.</text>
</comment>
<evidence type="ECO:0000256" key="11">
    <source>
        <dbReference type="SAM" id="Phobius"/>
    </source>
</evidence>
<dbReference type="EC" id="3.4.26.1" evidence="10"/>
<feature type="transmembrane region" description="Helical" evidence="11">
    <location>
        <begin position="153"/>
        <end position="174"/>
    </location>
</feature>
<feature type="transmembrane region" description="Helical" evidence="11">
    <location>
        <begin position="322"/>
        <end position="340"/>
    </location>
</feature>
<evidence type="ECO:0000256" key="8">
    <source>
        <dbReference type="ARBA" id="ARBA00023136"/>
    </source>
</evidence>
<evidence type="ECO:0000313" key="13">
    <source>
        <dbReference type="EMBL" id="KAK6350735.1"/>
    </source>
</evidence>
<dbReference type="GO" id="GO:0005789">
    <property type="term" value="C:endoplasmic reticulum membrane"/>
    <property type="evidence" value="ECO:0007669"/>
    <property type="project" value="UniProtKB-SubCell"/>
</dbReference>
<keyword evidence="3" id="KW-0645">Protease</keyword>
<evidence type="ECO:0000256" key="3">
    <source>
        <dbReference type="ARBA" id="ARBA00022670"/>
    </source>
</evidence>
<evidence type="ECO:0000313" key="14">
    <source>
        <dbReference type="Proteomes" id="UP001313282"/>
    </source>
</evidence>
<feature type="transmembrane region" description="Helical" evidence="11">
    <location>
        <begin position="278"/>
        <end position="302"/>
    </location>
</feature>
<evidence type="ECO:0000256" key="10">
    <source>
        <dbReference type="ARBA" id="ARBA00049729"/>
    </source>
</evidence>
<evidence type="ECO:0000256" key="9">
    <source>
        <dbReference type="ARBA" id="ARBA00047280"/>
    </source>
</evidence>
<protein>
    <recommendedName>
        <fullName evidence="10">intramembrane prenyl-peptidase Rce1</fullName>
        <ecNumber evidence="10">3.4.26.1</ecNumber>
    </recommendedName>
</protein>
<evidence type="ECO:0000256" key="5">
    <source>
        <dbReference type="ARBA" id="ARBA00022801"/>
    </source>
</evidence>
<keyword evidence="6" id="KW-0256">Endoplasmic reticulum</keyword>
<keyword evidence="8 11" id="KW-0472">Membrane</keyword>
<feature type="transmembrane region" description="Helical" evidence="11">
    <location>
        <begin position="113"/>
        <end position="133"/>
    </location>
</feature>
<evidence type="ECO:0000256" key="4">
    <source>
        <dbReference type="ARBA" id="ARBA00022692"/>
    </source>
</evidence>
<comment type="similarity">
    <text evidence="2">Belongs to the peptidase U48 family.</text>
</comment>
<evidence type="ECO:0000256" key="6">
    <source>
        <dbReference type="ARBA" id="ARBA00022824"/>
    </source>
</evidence>
<reference evidence="13 14" key="1">
    <citation type="submission" date="2019-10" db="EMBL/GenBank/DDBJ databases">
        <authorList>
            <person name="Palmer J.M."/>
        </authorList>
    </citation>
    <scope>NUCLEOTIDE SEQUENCE [LARGE SCALE GENOMIC DNA]</scope>
    <source>
        <strain evidence="13 14">TWF718</strain>
    </source>
</reference>